<accession>A0ABT1ZE34</accession>
<evidence type="ECO:0008006" key="4">
    <source>
        <dbReference type="Google" id="ProtNLM"/>
    </source>
</evidence>
<reference evidence="2 3" key="1">
    <citation type="submission" date="2022-08" db="EMBL/GenBank/DDBJ databases">
        <authorList>
            <person name="Li F."/>
        </authorList>
    </citation>
    <scope>NUCLEOTIDE SEQUENCE [LARGE SCALE GENOMIC DNA]</scope>
    <source>
        <strain evidence="2 3">10F1B-8-1</strain>
    </source>
</reference>
<dbReference type="RefSeq" id="WP_258797979.1">
    <property type="nucleotide sequence ID" value="NZ_JANTHX010000005.1"/>
</dbReference>
<comment type="caution">
    <text evidence="2">The sequence shown here is derived from an EMBL/GenBank/DDBJ whole genome shotgun (WGS) entry which is preliminary data.</text>
</comment>
<protein>
    <recommendedName>
        <fullName evidence="4">DUF3558 domain-containing protein</fullName>
    </recommendedName>
</protein>
<keyword evidence="3" id="KW-1185">Reference proteome</keyword>
<evidence type="ECO:0000256" key="1">
    <source>
        <dbReference type="SAM" id="Phobius"/>
    </source>
</evidence>
<name>A0ABT1ZE34_9MICO</name>
<evidence type="ECO:0000313" key="2">
    <source>
        <dbReference type="EMBL" id="MCS0498962.1"/>
    </source>
</evidence>
<dbReference type="EMBL" id="JANTHX010000005">
    <property type="protein sequence ID" value="MCS0498962.1"/>
    <property type="molecule type" value="Genomic_DNA"/>
</dbReference>
<keyword evidence="1" id="KW-0812">Transmembrane</keyword>
<feature type="transmembrane region" description="Helical" evidence="1">
    <location>
        <begin position="12"/>
        <end position="38"/>
    </location>
</feature>
<dbReference type="Proteomes" id="UP001205337">
    <property type="component" value="Unassembled WGS sequence"/>
</dbReference>
<sequence>MAPKKRGMPWWAWTLIALGVAAVLGVVALTVFGFVAYVTHSVAETSPDQPFLEGPAQQPDADAPLACPDRCFDIGSAALLEVSAGDVALLSIEDELYGVGDLESATVAQVASDGGDQWLSIGGDAECSFVPTNAPYFPVGSDSTSDDPISWVQVWQTGDEVMDIAGREFATTDDASAFMHDLHTRVAACPWQDLDVPSAGGLDTSLIQITAQAAVDVPTDVAAVGWVREGTPGPRWRSYVWDLQRGNLVVQVRVFTDGRVLEKDVATFVERVAVRLGQLQPPA</sequence>
<organism evidence="2 3">
    <name type="scientific">Protaetiibacter mangrovi</name>
    <dbReference type="NCBI Taxonomy" id="2970926"/>
    <lineage>
        <taxon>Bacteria</taxon>
        <taxon>Bacillati</taxon>
        <taxon>Actinomycetota</taxon>
        <taxon>Actinomycetes</taxon>
        <taxon>Micrococcales</taxon>
        <taxon>Microbacteriaceae</taxon>
        <taxon>Protaetiibacter</taxon>
    </lineage>
</organism>
<gene>
    <name evidence="2" type="ORF">NUH29_05280</name>
</gene>
<keyword evidence="1" id="KW-0472">Membrane</keyword>
<proteinExistence type="predicted"/>
<evidence type="ECO:0000313" key="3">
    <source>
        <dbReference type="Proteomes" id="UP001205337"/>
    </source>
</evidence>
<keyword evidence="1" id="KW-1133">Transmembrane helix</keyword>